<comment type="caution">
    <text evidence="1">The sequence shown here is derived from an EMBL/GenBank/DDBJ whole genome shotgun (WGS) entry which is preliminary data.</text>
</comment>
<dbReference type="EMBL" id="BMAV01004222">
    <property type="protein sequence ID" value="GFY44411.1"/>
    <property type="molecule type" value="Genomic_DNA"/>
</dbReference>
<gene>
    <name evidence="1" type="ORF">TNIN_306741</name>
</gene>
<sequence length="99" mass="11791">MYFLRSKPLTMQSSIKLAAVFFMFRMYSGIAEQQIVTEDMISRFVKPLVHKSYNEILGITFVRQYDMIENRLQKQINKRISNVVDKVSDKKRIFFSMLL</sequence>
<accession>A0A8X6X2S5</accession>
<keyword evidence="2" id="KW-1185">Reference proteome</keyword>
<dbReference type="Proteomes" id="UP000886998">
    <property type="component" value="Unassembled WGS sequence"/>
</dbReference>
<protein>
    <submittedName>
        <fullName evidence="1">Uncharacterized protein</fullName>
    </submittedName>
</protein>
<dbReference type="AlphaFoldDB" id="A0A8X6X2S5"/>
<organism evidence="1 2">
    <name type="scientific">Trichonephila inaurata madagascariensis</name>
    <dbReference type="NCBI Taxonomy" id="2747483"/>
    <lineage>
        <taxon>Eukaryota</taxon>
        <taxon>Metazoa</taxon>
        <taxon>Ecdysozoa</taxon>
        <taxon>Arthropoda</taxon>
        <taxon>Chelicerata</taxon>
        <taxon>Arachnida</taxon>
        <taxon>Araneae</taxon>
        <taxon>Araneomorphae</taxon>
        <taxon>Entelegynae</taxon>
        <taxon>Araneoidea</taxon>
        <taxon>Nephilidae</taxon>
        <taxon>Trichonephila</taxon>
        <taxon>Trichonephila inaurata</taxon>
    </lineage>
</organism>
<reference evidence="1" key="1">
    <citation type="submission" date="2020-08" db="EMBL/GenBank/DDBJ databases">
        <title>Multicomponent nature underlies the extraordinary mechanical properties of spider dragline silk.</title>
        <authorList>
            <person name="Kono N."/>
            <person name="Nakamura H."/>
            <person name="Mori M."/>
            <person name="Yoshida Y."/>
            <person name="Ohtoshi R."/>
            <person name="Malay A.D."/>
            <person name="Moran D.A.P."/>
            <person name="Tomita M."/>
            <person name="Numata K."/>
            <person name="Arakawa K."/>
        </authorList>
    </citation>
    <scope>NUCLEOTIDE SEQUENCE</scope>
</reference>
<evidence type="ECO:0000313" key="2">
    <source>
        <dbReference type="Proteomes" id="UP000886998"/>
    </source>
</evidence>
<proteinExistence type="predicted"/>
<name>A0A8X6X2S5_9ARAC</name>
<evidence type="ECO:0000313" key="1">
    <source>
        <dbReference type="EMBL" id="GFY44411.1"/>
    </source>
</evidence>